<dbReference type="AlphaFoldDB" id="A0A4R5QHX8"/>
<dbReference type="InterPro" id="IPR002104">
    <property type="entry name" value="Integrase_catalytic"/>
</dbReference>
<dbReference type="InterPro" id="IPR050090">
    <property type="entry name" value="Tyrosine_recombinase_XerCD"/>
</dbReference>
<dbReference type="PANTHER" id="PTHR30349">
    <property type="entry name" value="PHAGE INTEGRASE-RELATED"/>
    <property type="match status" value="1"/>
</dbReference>
<reference evidence="4 5" key="1">
    <citation type="journal article" date="2016" name="J. Microbiol.">
        <title>Dankookia rubra gen. nov., sp. nov., an alphaproteobacterium isolated from sediment of a shallow stream.</title>
        <authorList>
            <person name="Kim W.H."/>
            <person name="Kim D.H."/>
            <person name="Kang K."/>
            <person name="Ahn T.Y."/>
        </authorList>
    </citation>
    <scope>NUCLEOTIDE SEQUENCE [LARGE SCALE GENOMIC DNA]</scope>
    <source>
        <strain evidence="4 5">JCM30602</strain>
    </source>
</reference>
<keyword evidence="1" id="KW-0229">DNA integration</keyword>
<dbReference type="Proteomes" id="UP000295096">
    <property type="component" value="Unassembled WGS sequence"/>
</dbReference>
<dbReference type="RefSeq" id="WP_133289107.1">
    <property type="nucleotide sequence ID" value="NZ_SMSJ01000014.1"/>
</dbReference>
<dbReference type="OrthoDB" id="6388170at2"/>
<dbReference type="CDD" id="cd00397">
    <property type="entry name" value="DNA_BRE_C"/>
    <property type="match status" value="1"/>
</dbReference>
<gene>
    <name evidence="4" type="ORF">E2C06_13420</name>
</gene>
<proteinExistence type="predicted"/>
<organism evidence="4 5">
    <name type="scientific">Dankookia rubra</name>
    <dbReference type="NCBI Taxonomy" id="1442381"/>
    <lineage>
        <taxon>Bacteria</taxon>
        <taxon>Pseudomonadati</taxon>
        <taxon>Pseudomonadota</taxon>
        <taxon>Alphaproteobacteria</taxon>
        <taxon>Acetobacterales</taxon>
        <taxon>Roseomonadaceae</taxon>
        <taxon>Dankookia</taxon>
    </lineage>
</organism>
<dbReference type="GO" id="GO:0003677">
    <property type="term" value="F:DNA binding"/>
    <property type="evidence" value="ECO:0007669"/>
    <property type="project" value="InterPro"/>
</dbReference>
<name>A0A4R5QHX8_9PROT</name>
<dbReference type="EMBL" id="SMSJ01000014">
    <property type="protein sequence ID" value="TDH62167.1"/>
    <property type="molecule type" value="Genomic_DNA"/>
</dbReference>
<keyword evidence="5" id="KW-1185">Reference proteome</keyword>
<evidence type="ECO:0000259" key="3">
    <source>
        <dbReference type="PROSITE" id="PS51898"/>
    </source>
</evidence>
<protein>
    <submittedName>
        <fullName evidence="4">Site-specific integrase</fullName>
    </submittedName>
</protein>
<comment type="caution">
    <text evidence="4">The sequence shown here is derived from an EMBL/GenBank/DDBJ whole genome shotgun (WGS) entry which is preliminary data.</text>
</comment>
<dbReference type="GO" id="GO:0015074">
    <property type="term" value="P:DNA integration"/>
    <property type="evidence" value="ECO:0007669"/>
    <property type="project" value="UniProtKB-KW"/>
</dbReference>
<evidence type="ECO:0000313" key="4">
    <source>
        <dbReference type="EMBL" id="TDH62167.1"/>
    </source>
</evidence>
<dbReference type="Pfam" id="PF00589">
    <property type="entry name" value="Phage_integrase"/>
    <property type="match status" value="1"/>
</dbReference>
<dbReference type="InterPro" id="IPR011010">
    <property type="entry name" value="DNA_brk_join_enz"/>
</dbReference>
<evidence type="ECO:0000256" key="1">
    <source>
        <dbReference type="ARBA" id="ARBA00022908"/>
    </source>
</evidence>
<dbReference type="SUPFAM" id="SSF56349">
    <property type="entry name" value="DNA breaking-rejoining enzymes"/>
    <property type="match status" value="1"/>
</dbReference>
<accession>A0A4R5QHX8</accession>
<dbReference type="GO" id="GO:0006310">
    <property type="term" value="P:DNA recombination"/>
    <property type="evidence" value="ECO:0007669"/>
    <property type="project" value="UniProtKB-KW"/>
</dbReference>
<evidence type="ECO:0000313" key="5">
    <source>
        <dbReference type="Proteomes" id="UP000295096"/>
    </source>
</evidence>
<dbReference type="Gene3D" id="1.10.443.10">
    <property type="entry name" value="Intergrase catalytic core"/>
    <property type="match status" value="1"/>
</dbReference>
<dbReference type="PROSITE" id="PS51898">
    <property type="entry name" value="TYR_RECOMBINASE"/>
    <property type="match status" value="1"/>
</dbReference>
<dbReference type="InterPro" id="IPR013762">
    <property type="entry name" value="Integrase-like_cat_sf"/>
</dbReference>
<keyword evidence="2" id="KW-0233">DNA recombination</keyword>
<feature type="domain" description="Tyr recombinase" evidence="3">
    <location>
        <begin position="375"/>
        <end position="574"/>
    </location>
</feature>
<dbReference type="PANTHER" id="PTHR30349:SF90">
    <property type="entry name" value="TYROSINE RECOMBINASE XERD"/>
    <property type="match status" value="1"/>
</dbReference>
<sequence>MNAIPECVASALDPSQSFRVKLTFADLIVIVRGSATLTEMQKRDLISDLETAARMLGLPPSGVPCDVVWLAQHLFRKSAAAFGKSNYRFRNILSSVRKALRLVGLHQPRRCGESDLTPEWIELLDAATFQPQRAGLRRLFRHCAIRGLPRSALTDPVFHAFLDEEGATRLSASTTRRGAAVARAYNRVIASSPRFSDCQPLQAPRRRQPYTFSLERVPGIQAEEAVFKEWLSPSQGKSLFKAKGSKRRARPATVKARCFSVRQMVAALVHMGHDPAAITSFAYLVEHASDILDFFDARARAKLPEEEREEAEIVGGQLAVIAETLFIIGAHFLGVTGEAPEQLRAMRKLAQPRRKVGLTGKVRERLLRLIQPYNRSRLLLLPEEVEKAARKADRTDTAMARRFMLAVAIQVLLVCPLRMKNLAGLRLDQHLQRLGPGGRWITHIVIAGTKMKGHADLEWPVPPAAAKLLDTWIRVWRPLMAGETGGNAYLFPAFGKADSKSQNALAEGIKKLIRREIDLEVHPHLMRHFAAWRHLNRHPGQYEIVRRALGHASVETTIAVYCGLEAENAARLFHGGLEDDTTEARRFVRAKQRGKTAPRRR</sequence>
<evidence type="ECO:0000256" key="2">
    <source>
        <dbReference type="ARBA" id="ARBA00023172"/>
    </source>
</evidence>